<dbReference type="Gene3D" id="3.90.1680.10">
    <property type="entry name" value="SOS response associated peptidase-like"/>
    <property type="match status" value="1"/>
</dbReference>
<dbReference type="InterPro" id="IPR003738">
    <property type="entry name" value="SRAP"/>
</dbReference>
<evidence type="ECO:0000313" key="10">
    <source>
        <dbReference type="Proteomes" id="UP000304900"/>
    </source>
</evidence>
<dbReference type="RefSeq" id="WP_137344625.1">
    <property type="nucleotide sequence ID" value="NZ_SZVO01000040.1"/>
</dbReference>
<comment type="similarity">
    <text evidence="1 8">Belongs to the SOS response-associated peptidase family.</text>
</comment>
<keyword evidence="3" id="KW-0227">DNA damage</keyword>
<reference evidence="9 10" key="1">
    <citation type="submission" date="2019-05" db="EMBL/GenBank/DDBJ databases">
        <title>Dyadobacter AR-3-8 sp. nov., isolated from arctic soil.</title>
        <authorList>
            <person name="Chaudhary D.K."/>
        </authorList>
    </citation>
    <scope>NUCLEOTIDE SEQUENCE [LARGE SCALE GENOMIC DNA]</scope>
    <source>
        <strain evidence="9 10">AR-3-8</strain>
    </source>
</reference>
<evidence type="ECO:0000313" key="9">
    <source>
        <dbReference type="EMBL" id="TKT84720.1"/>
    </source>
</evidence>
<dbReference type="Pfam" id="PF02586">
    <property type="entry name" value="SRAP"/>
    <property type="match status" value="1"/>
</dbReference>
<sequence>MCYHISNEDDAALREFGLPIQKLEKFKKKYDMNGFEKPYIPVISNKDPKSIDMYRWRLVPSWVKEEKDWKANTLNARNDELFTKTSYKNYWRNRCLVICTGFFEPHYPKDSKEYESWYIKPKERRCFTLGGIYSVWQNEPTVSIITTDASPLMAKVHNDGERQPLILEGDAALAWLVPDLTEEEMKNLMLYQYPDEKLDTYRVMDGIYSTKIDTNKPAAITPYVRPPFDALTLFDL</sequence>
<evidence type="ECO:0000256" key="4">
    <source>
        <dbReference type="ARBA" id="ARBA00022801"/>
    </source>
</evidence>
<dbReference type="Proteomes" id="UP000304900">
    <property type="component" value="Unassembled WGS sequence"/>
</dbReference>
<dbReference type="GO" id="GO:0006508">
    <property type="term" value="P:proteolysis"/>
    <property type="evidence" value="ECO:0007669"/>
    <property type="project" value="UniProtKB-KW"/>
</dbReference>
<dbReference type="PANTHER" id="PTHR13604:SF0">
    <property type="entry name" value="ABASIC SITE PROCESSING PROTEIN HMCES"/>
    <property type="match status" value="1"/>
</dbReference>
<evidence type="ECO:0000256" key="8">
    <source>
        <dbReference type="RuleBase" id="RU364100"/>
    </source>
</evidence>
<keyword evidence="6" id="KW-0238">DNA-binding</keyword>
<evidence type="ECO:0000256" key="6">
    <source>
        <dbReference type="ARBA" id="ARBA00023125"/>
    </source>
</evidence>
<dbReference type="InterPro" id="IPR036590">
    <property type="entry name" value="SRAP-like"/>
</dbReference>
<gene>
    <name evidence="9" type="ORF">FDK13_34845</name>
</gene>
<dbReference type="SUPFAM" id="SSF143081">
    <property type="entry name" value="BB1717-like"/>
    <property type="match status" value="1"/>
</dbReference>
<keyword evidence="10" id="KW-1185">Reference proteome</keyword>
<evidence type="ECO:0000256" key="2">
    <source>
        <dbReference type="ARBA" id="ARBA00022670"/>
    </source>
</evidence>
<dbReference type="EC" id="3.4.-.-" evidence="8"/>
<evidence type="ECO:0000256" key="1">
    <source>
        <dbReference type="ARBA" id="ARBA00008136"/>
    </source>
</evidence>
<dbReference type="GO" id="GO:0016829">
    <property type="term" value="F:lyase activity"/>
    <property type="evidence" value="ECO:0007669"/>
    <property type="project" value="UniProtKB-KW"/>
</dbReference>
<organism evidence="9 10">
    <name type="scientific">Dyadobacter frigoris</name>
    <dbReference type="NCBI Taxonomy" id="2576211"/>
    <lineage>
        <taxon>Bacteria</taxon>
        <taxon>Pseudomonadati</taxon>
        <taxon>Bacteroidota</taxon>
        <taxon>Cytophagia</taxon>
        <taxon>Cytophagales</taxon>
        <taxon>Spirosomataceae</taxon>
        <taxon>Dyadobacter</taxon>
    </lineage>
</organism>
<keyword evidence="5" id="KW-0190">Covalent protein-DNA linkage</keyword>
<dbReference type="OrthoDB" id="9782620at2"/>
<keyword evidence="7" id="KW-0456">Lyase</keyword>
<dbReference type="EMBL" id="SZVO01000040">
    <property type="protein sequence ID" value="TKT84720.1"/>
    <property type="molecule type" value="Genomic_DNA"/>
</dbReference>
<proteinExistence type="inferred from homology"/>
<accession>A0A4U6CKI0</accession>
<protein>
    <recommendedName>
        <fullName evidence="8">Abasic site processing protein</fullName>
        <ecNumber evidence="8">3.4.-.-</ecNumber>
    </recommendedName>
</protein>
<evidence type="ECO:0000256" key="3">
    <source>
        <dbReference type="ARBA" id="ARBA00022763"/>
    </source>
</evidence>
<name>A0A4U6CKI0_9BACT</name>
<dbReference type="PANTHER" id="PTHR13604">
    <property type="entry name" value="DC12-RELATED"/>
    <property type="match status" value="1"/>
</dbReference>
<evidence type="ECO:0000256" key="5">
    <source>
        <dbReference type="ARBA" id="ARBA00023124"/>
    </source>
</evidence>
<dbReference type="GO" id="GO:0106300">
    <property type="term" value="P:protein-DNA covalent cross-linking repair"/>
    <property type="evidence" value="ECO:0007669"/>
    <property type="project" value="InterPro"/>
</dbReference>
<comment type="caution">
    <text evidence="9">The sequence shown here is derived from an EMBL/GenBank/DDBJ whole genome shotgun (WGS) entry which is preliminary data.</text>
</comment>
<dbReference type="AlphaFoldDB" id="A0A4U6CKI0"/>
<keyword evidence="4 8" id="KW-0378">Hydrolase</keyword>
<dbReference type="GO" id="GO:0003697">
    <property type="term" value="F:single-stranded DNA binding"/>
    <property type="evidence" value="ECO:0007669"/>
    <property type="project" value="InterPro"/>
</dbReference>
<keyword evidence="2 8" id="KW-0645">Protease</keyword>
<dbReference type="GO" id="GO:0008233">
    <property type="term" value="F:peptidase activity"/>
    <property type="evidence" value="ECO:0007669"/>
    <property type="project" value="UniProtKB-KW"/>
</dbReference>
<evidence type="ECO:0000256" key="7">
    <source>
        <dbReference type="ARBA" id="ARBA00023239"/>
    </source>
</evidence>